<dbReference type="CDD" id="cd13156">
    <property type="entry name" value="KOW_RPL6"/>
    <property type="match status" value="1"/>
</dbReference>
<proteinExistence type="inferred from homology"/>
<comment type="caution">
    <text evidence="4">The sequence shown here is derived from an EMBL/GenBank/DDBJ whole genome shotgun (WGS) entry which is preliminary data.</text>
</comment>
<evidence type="ECO:0000256" key="1">
    <source>
        <dbReference type="ARBA" id="ARBA00010592"/>
    </source>
</evidence>
<dbReference type="SUPFAM" id="SSF50104">
    <property type="entry name" value="Translation proteins SH3-like domain"/>
    <property type="match status" value="1"/>
</dbReference>
<reference evidence="4 5" key="2">
    <citation type="submission" date="2016-08" db="EMBL/GenBank/DDBJ databases">
        <title>Pervasive Adenine N6-methylation of Active Genes in Fungi.</title>
        <authorList>
            <consortium name="DOE Joint Genome Institute"/>
            <person name="Mondo S.J."/>
            <person name="Dannebaum R.O."/>
            <person name="Kuo R.C."/>
            <person name="Labutti K."/>
            <person name="Haridas S."/>
            <person name="Kuo A."/>
            <person name="Salamov A."/>
            <person name="Ahrendt S.R."/>
            <person name="Lipzen A."/>
            <person name="Sullivan W."/>
            <person name="Andreopoulos W.B."/>
            <person name="Clum A."/>
            <person name="Lindquist E."/>
            <person name="Daum C."/>
            <person name="Ramamoorthy G.K."/>
            <person name="Gryganskyi A."/>
            <person name="Culley D."/>
            <person name="Magnuson J.K."/>
            <person name="James T.Y."/>
            <person name="O'Malley M.A."/>
            <person name="Stajich J.E."/>
            <person name="Spatafora J.W."/>
            <person name="Visel A."/>
            <person name="Grigoriev I.V."/>
        </authorList>
    </citation>
    <scope>NUCLEOTIDE SEQUENCE [LARGE SCALE GENOMIC DNA]</scope>
    <source>
        <strain evidence="5">finn</strain>
    </source>
</reference>
<dbReference type="GO" id="GO:0022625">
    <property type="term" value="C:cytosolic large ribosomal subunit"/>
    <property type="evidence" value="ECO:0007669"/>
    <property type="project" value="TreeGrafter"/>
</dbReference>
<dbReference type="PANTHER" id="PTHR10715">
    <property type="entry name" value="60S RIBOSOMAL PROTEIN L6"/>
    <property type="match status" value="1"/>
</dbReference>
<dbReference type="InterPro" id="IPR000915">
    <property type="entry name" value="60S_ribosomal_eL6"/>
</dbReference>
<reference evidence="4 5" key="1">
    <citation type="submission" date="2016-08" db="EMBL/GenBank/DDBJ databases">
        <title>Genomes of anaerobic fungi encode conserved fungal cellulosomes for biomass hydrolysis.</title>
        <authorList>
            <consortium name="DOE Joint Genome Institute"/>
            <person name="Haitjema C.H."/>
            <person name="Gilmore S.P."/>
            <person name="Henske J.K."/>
            <person name="Solomon K.V."/>
            <person name="De Groot R."/>
            <person name="Kuo A."/>
            <person name="Mondo S.J."/>
            <person name="Salamov A.A."/>
            <person name="Labutti K."/>
            <person name="Zhao Z."/>
            <person name="Chiniquy J."/>
            <person name="Barry K."/>
            <person name="Brewer H.M."/>
            <person name="Purvine S.O."/>
            <person name="Wright A.T."/>
            <person name="Boxma B."/>
            <person name="Van Alen T."/>
            <person name="Hackstein J.H."/>
            <person name="Baker S.E."/>
            <person name="Grigoriev I.V."/>
            <person name="O'Malley M.A."/>
        </authorList>
    </citation>
    <scope>NUCLEOTIDE SEQUENCE [LARGE SCALE GENOMIC DNA]</scope>
    <source>
        <strain evidence="5">finn</strain>
    </source>
</reference>
<accession>A0A1Y1VII5</accession>
<dbReference type="PANTHER" id="PTHR10715:SF0">
    <property type="entry name" value="LARGE RIBOSOMAL SUBUNIT PROTEIN EL6"/>
    <property type="match status" value="1"/>
</dbReference>
<dbReference type="AlphaFoldDB" id="A0A1Y1VII5"/>
<organism evidence="4 5">
    <name type="scientific">Piromyces finnis</name>
    <dbReference type="NCBI Taxonomy" id="1754191"/>
    <lineage>
        <taxon>Eukaryota</taxon>
        <taxon>Fungi</taxon>
        <taxon>Fungi incertae sedis</taxon>
        <taxon>Chytridiomycota</taxon>
        <taxon>Chytridiomycota incertae sedis</taxon>
        <taxon>Neocallimastigomycetes</taxon>
        <taxon>Neocallimastigales</taxon>
        <taxon>Neocallimastigaceae</taxon>
        <taxon>Piromyces</taxon>
    </lineage>
</organism>
<evidence type="ECO:0000256" key="3">
    <source>
        <dbReference type="ARBA" id="ARBA00023274"/>
    </source>
</evidence>
<dbReference type="GO" id="GO:0003735">
    <property type="term" value="F:structural constituent of ribosome"/>
    <property type="evidence" value="ECO:0007669"/>
    <property type="project" value="InterPro"/>
</dbReference>
<dbReference type="InterPro" id="IPR014722">
    <property type="entry name" value="Rib_uL2_dom2"/>
</dbReference>
<keyword evidence="2 4" id="KW-0689">Ribosomal protein</keyword>
<dbReference type="FunFam" id="2.30.30.30:FF:000014">
    <property type="entry name" value="60S ribosomal protein L6"/>
    <property type="match status" value="1"/>
</dbReference>
<dbReference type="GO" id="GO:0002181">
    <property type="term" value="P:cytoplasmic translation"/>
    <property type="evidence" value="ECO:0007669"/>
    <property type="project" value="TreeGrafter"/>
</dbReference>
<evidence type="ECO:0000256" key="2">
    <source>
        <dbReference type="ARBA" id="ARBA00022980"/>
    </source>
</evidence>
<protein>
    <submittedName>
        <fullName evidence="4">60S ribosomal protein L6</fullName>
    </submittedName>
</protein>
<dbReference type="Proteomes" id="UP000193719">
    <property type="component" value="Unassembled WGS sequence"/>
</dbReference>
<dbReference type="EMBL" id="MCFH01000007">
    <property type="protein sequence ID" value="ORX56508.1"/>
    <property type="molecule type" value="Genomic_DNA"/>
</dbReference>
<evidence type="ECO:0000313" key="4">
    <source>
        <dbReference type="EMBL" id="ORX56508.1"/>
    </source>
</evidence>
<dbReference type="Pfam" id="PF01159">
    <property type="entry name" value="Ribosomal_L6e"/>
    <property type="match status" value="1"/>
</dbReference>
<keyword evidence="5" id="KW-1185">Reference proteome</keyword>
<dbReference type="STRING" id="1754191.A0A1Y1VII5"/>
<gene>
    <name evidence="4" type="ORF">BCR36DRAFT_580811</name>
</gene>
<dbReference type="GO" id="GO:0000027">
    <property type="term" value="P:ribosomal large subunit assembly"/>
    <property type="evidence" value="ECO:0007669"/>
    <property type="project" value="TreeGrafter"/>
</dbReference>
<dbReference type="Gene3D" id="2.30.30.30">
    <property type="match status" value="1"/>
</dbReference>
<dbReference type="OrthoDB" id="2436667at2759"/>
<dbReference type="InterPro" id="IPR008991">
    <property type="entry name" value="Translation_prot_SH3-like_sf"/>
</dbReference>
<dbReference type="InterPro" id="IPR041997">
    <property type="entry name" value="Ribosomal_eL6_KOW"/>
</dbReference>
<dbReference type="GO" id="GO:0030684">
    <property type="term" value="C:preribosome"/>
    <property type="evidence" value="ECO:0007669"/>
    <property type="project" value="EnsemblFungi"/>
</dbReference>
<evidence type="ECO:0000313" key="5">
    <source>
        <dbReference type="Proteomes" id="UP000193719"/>
    </source>
</evidence>
<dbReference type="GO" id="GO:0003723">
    <property type="term" value="F:RNA binding"/>
    <property type="evidence" value="ECO:0007669"/>
    <property type="project" value="TreeGrafter"/>
</dbReference>
<name>A0A1Y1VII5_9FUNG</name>
<keyword evidence="3" id="KW-0687">Ribonucleoprotein</keyword>
<sequence length="219" mass="23813">MAHSPRNSFLKPGIARKSRSKTFGLHALYKKNKAAIAAAKPEAPKTITKTVGGAKNGNTRVVPAVKAPRFYPAEDAPVPKVNRKTVGTATLRKSITPGTVLIILAGRFRGKRVVFLKQLSSGLLLVTGPYKVNGVPLRRVNQAYVVATSTKIELPAVAENIDDAFFQKKAEKKDAERVAAQKDVDDKILAVVKKTPLLKAYLNAKFTLTKGQTVHNMKF</sequence>
<comment type="similarity">
    <text evidence="1">Belongs to the eukaryotic ribosomal protein eL6 family.</text>
</comment>